<name>E6QTN6_9ZZZZ</name>
<accession>E6QTN6</accession>
<reference evidence="1" key="1">
    <citation type="submission" date="2009-10" db="EMBL/GenBank/DDBJ databases">
        <title>Diversity of trophic interactions inside an arsenic-rich microbial ecosystem.</title>
        <authorList>
            <person name="Bertin P.N."/>
            <person name="Heinrich-Salmeron A."/>
            <person name="Pelletier E."/>
            <person name="Goulhen-Chollet F."/>
            <person name="Arsene-Ploetze F."/>
            <person name="Gallien S."/>
            <person name="Calteau A."/>
            <person name="Vallenet D."/>
            <person name="Casiot C."/>
            <person name="Chane-Woon-Ming B."/>
            <person name="Giloteaux L."/>
            <person name="Barakat M."/>
            <person name="Bonnefoy V."/>
            <person name="Bruneel O."/>
            <person name="Chandler M."/>
            <person name="Cleiss J."/>
            <person name="Duran R."/>
            <person name="Elbaz-Poulichet F."/>
            <person name="Fonknechten N."/>
            <person name="Lauga B."/>
            <person name="Mornico D."/>
            <person name="Ortet P."/>
            <person name="Schaeffer C."/>
            <person name="Siguier P."/>
            <person name="Alexander Thil Smith A."/>
            <person name="Van Dorsselaer A."/>
            <person name="Weissenbach J."/>
            <person name="Medigue C."/>
            <person name="Le Paslier D."/>
        </authorList>
    </citation>
    <scope>NUCLEOTIDE SEQUENCE</scope>
</reference>
<proteinExistence type="predicted"/>
<comment type="caution">
    <text evidence="1">The sequence shown here is derived from an EMBL/GenBank/DDBJ whole genome shotgun (WGS) entry which is preliminary data.</text>
</comment>
<organism evidence="1">
    <name type="scientific">mine drainage metagenome</name>
    <dbReference type="NCBI Taxonomy" id="410659"/>
    <lineage>
        <taxon>unclassified sequences</taxon>
        <taxon>metagenomes</taxon>
        <taxon>ecological metagenomes</taxon>
    </lineage>
</organism>
<protein>
    <submittedName>
        <fullName evidence="1">Uncharacterized protein</fullName>
    </submittedName>
</protein>
<sequence>MHDNGRITAYGDVPYHDGLGKVTGNGYVEHLLGLIGSSVLDFLNQCVRHRVYFGINSYDDCVVC</sequence>
<dbReference type="EMBL" id="CABR01000094">
    <property type="protein sequence ID" value="CBI10608.1"/>
    <property type="molecule type" value="Genomic_DNA"/>
</dbReference>
<gene>
    <name evidence="1" type="ORF">CARN7_1396</name>
</gene>
<evidence type="ECO:0000313" key="1">
    <source>
        <dbReference type="EMBL" id="CBI10608.1"/>
    </source>
</evidence>
<dbReference type="AlphaFoldDB" id="E6QTN6"/>